<organism evidence="1 2">
    <name type="scientific">Dryococelus australis</name>
    <dbReference type="NCBI Taxonomy" id="614101"/>
    <lineage>
        <taxon>Eukaryota</taxon>
        <taxon>Metazoa</taxon>
        <taxon>Ecdysozoa</taxon>
        <taxon>Arthropoda</taxon>
        <taxon>Hexapoda</taxon>
        <taxon>Insecta</taxon>
        <taxon>Pterygota</taxon>
        <taxon>Neoptera</taxon>
        <taxon>Polyneoptera</taxon>
        <taxon>Phasmatodea</taxon>
        <taxon>Verophasmatodea</taxon>
        <taxon>Anareolatae</taxon>
        <taxon>Phasmatidae</taxon>
        <taxon>Eurycanthinae</taxon>
        <taxon>Dryococelus</taxon>
    </lineage>
</organism>
<accession>A0ABQ9I321</accession>
<keyword evidence="2" id="KW-1185">Reference proteome</keyword>
<name>A0ABQ9I321_9NEOP</name>
<proteinExistence type="predicted"/>
<protein>
    <submittedName>
        <fullName evidence="1">Uncharacterized protein</fullName>
    </submittedName>
</protein>
<sequence length="77" mass="9279">MHLESFDPKKSKSLEQHYGEMFERTRHLDAPMYDDEFAEVIVLQLPLRYQDRWADRSFTNLNEFADIKNRSKRATKS</sequence>
<comment type="caution">
    <text evidence="1">The sequence shown here is derived from an EMBL/GenBank/DDBJ whole genome shotgun (WGS) entry which is preliminary data.</text>
</comment>
<evidence type="ECO:0000313" key="2">
    <source>
        <dbReference type="Proteomes" id="UP001159363"/>
    </source>
</evidence>
<dbReference type="Proteomes" id="UP001159363">
    <property type="component" value="Chromosome 3"/>
</dbReference>
<evidence type="ECO:0000313" key="1">
    <source>
        <dbReference type="EMBL" id="KAJ8890679.1"/>
    </source>
</evidence>
<reference evidence="1 2" key="1">
    <citation type="submission" date="2023-02" db="EMBL/GenBank/DDBJ databases">
        <title>LHISI_Scaffold_Assembly.</title>
        <authorList>
            <person name="Stuart O.P."/>
            <person name="Cleave R."/>
            <person name="Magrath M.J.L."/>
            <person name="Mikheyev A.S."/>
        </authorList>
    </citation>
    <scope>NUCLEOTIDE SEQUENCE [LARGE SCALE GENOMIC DNA]</scope>
    <source>
        <strain evidence="1">Daus_M_001</strain>
        <tissue evidence="1">Leg muscle</tissue>
    </source>
</reference>
<dbReference type="EMBL" id="JARBHB010000003">
    <property type="protein sequence ID" value="KAJ8890679.1"/>
    <property type="molecule type" value="Genomic_DNA"/>
</dbReference>
<gene>
    <name evidence="1" type="ORF">PR048_010188</name>
</gene>